<dbReference type="RefSeq" id="WP_136425606.1">
    <property type="nucleotide sequence ID" value="NZ_SSSM01000001.1"/>
</dbReference>
<reference evidence="8 9" key="1">
    <citation type="submission" date="2019-04" db="EMBL/GenBank/DDBJ databases">
        <authorList>
            <person name="Jiang L."/>
        </authorList>
    </citation>
    <scope>NUCLEOTIDE SEQUENCE [LARGE SCALE GENOMIC DNA]</scope>
    <source>
        <strain evidence="8 9">YIM 131853</strain>
    </source>
</reference>
<feature type="domain" description="Bacterial alpha-L-rhamnosidase N-terminal" evidence="5">
    <location>
        <begin position="35"/>
        <end position="203"/>
    </location>
</feature>
<feature type="domain" description="Alpha-L-rhamnosidase six-hairpin glycosidase" evidence="6">
    <location>
        <begin position="323"/>
        <end position="668"/>
    </location>
</feature>
<dbReference type="InterPro" id="IPR035398">
    <property type="entry name" value="Bac_rhamnosid_C"/>
</dbReference>
<evidence type="ECO:0000256" key="3">
    <source>
        <dbReference type="ARBA" id="ARBA00022801"/>
    </source>
</evidence>
<evidence type="ECO:0000259" key="5">
    <source>
        <dbReference type="Pfam" id="PF08531"/>
    </source>
</evidence>
<dbReference type="InterPro" id="IPR035396">
    <property type="entry name" value="Bac_rhamnosid6H"/>
</dbReference>
<dbReference type="InterPro" id="IPR008928">
    <property type="entry name" value="6-hairpin_glycosidase_sf"/>
</dbReference>
<accession>A0A4S4FSW7</accession>
<dbReference type="GO" id="GO:0030596">
    <property type="term" value="F:alpha-L-rhamnosidase activity"/>
    <property type="evidence" value="ECO:0007669"/>
    <property type="project" value="UniProtKB-EC"/>
</dbReference>
<comment type="caution">
    <text evidence="8">The sequence shown here is derived from an EMBL/GenBank/DDBJ whole genome shotgun (WGS) entry which is preliminary data.</text>
</comment>
<dbReference type="Proteomes" id="UP000309133">
    <property type="component" value="Unassembled WGS sequence"/>
</dbReference>
<feature type="domain" description="Alpha-L-rhamnosidase C-terminal" evidence="7">
    <location>
        <begin position="670"/>
        <end position="741"/>
    </location>
</feature>
<dbReference type="InterPro" id="IPR016007">
    <property type="entry name" value="Alpha_rhamnosid"/>
</dbReference>
<dbReference type="Pfam" id="PF08531">
    <property type="entry name" value="Bac_rhamnosid_N"/>
    <property type="match status" value="1"/>
</dbReference>
<dbReference type="Gene3D" id="1.50.10.10">
    <property type="match status" value="1"/>
</dbReference>
<dbReference type="SUPFAM" id="SSF48208">
    <property type="entry name" value="Six-hairpin glycosidases"/>
    <property type="match status" value="1"/>
</dbReference>
<sequence length="836" mass="90745">MPSTNALFITPLTSTGAEDEPAAYFRKAFTLSDQPVKATLRSTALGLIEPHLNGNAVGDEVLAPGWTSYRHRLSVSSHDVTDQVVLGENVVGAIVGEGWALGRLGWEEKRNHFADRPAAWLHLDIEYTDGRIETIISDLDFRAGTGGVRANSIYDGEDFNAQLEPVGWDAPGFDDSEWAAVEAVEWPEASLIEPTAPPIRRVEELTPVEILTTPSGKTVLDFGQNISGWVRIAVTGEAGTTITLRHAELMIAGEADFETSRTARATDTYTMRGATDAGGAAQSETWEPRFTFHGFRYVQVDGWPGELTADSLTAIVVHSDMPRTGWLTTSDPLINQLHSNSVWSMRGNFVGLPTDCPQRDERLGWTGDINAFAPTAAFLYDVRGVLGSWLQDLAAEQVEKGYVPWVVPNMLSTPSSPTALWSDVAVSLPWAMYQEYGDLDILASSYTSMATFIRQVEGLLDETGLWSSGFQYGDWLDPDAPADNPAGGKTDRHLVASAYLCKTTREMAQTAALLGHEDDATHFAALADRVRAAFRREYVSESGRVMNETATAYALAIAFDILDSDQRAKAGNRLAELVAKAGYKIATGFAGTPLVTDALTRTGHLDTAYLLLMETQAPSFLYPVTMGATTIWERWDSVLPDGTLNSTGMTSLNHYALGAVSDWMHRVIGGLSRLEPGYRRMRIAPQPGGGLTSAHLTHQTVHGLADVEWRIEEGEVALDVTIPDGTTALVELPLHPRGSVVEIAAGSHSWRYALPQGWGETVLYTMDTTLKELASDPVVWRAVTDAFQKHFPGIPLDGSAPEAAAMSLNIVMQYIPGAPADLEADLRSALTPEGAR</sequence>
<feature type="domain" description="Alpha-L-rhamnosidase concanavalin-like" evidence="4">
    <location>
        <begin position="212"/>
        <end position="318"/>
    </location>
</feature>
<dbReference type="Gene3D" id="2.60.420.10">
    <property type="entry name" value="Maltose phosphorylase, domain 3"/>
    <property type="match status" value="1"/>
</dbReference>
<dbReference type="InterPro" id="IPR012341">
    <property type="entry name" value="6hp_glycosidase-like_sf"/>
</dbReference>
<dbReference type="GO" id="GO:0005975">
    <property type="term" value="P:carbohydrate metabolic process"/>
    <property type="evidence" value="ECO:0007669"/>
    <property type="project" value="InterPro"/>
</dbReference>
<proteinExistence type="predicted"/>
<dbReference type="InterPro" id="IPR008902">
    <property type="entry name" value="Rhamnosid_concanavalin"/>
</dbReference>
<gene>
    <name evidence="8" type="ORF">E6C64_00115</name>
</gene>
<keyword evidence="9" id="KW-1185">Reference proteome</keyword>
<protein>
    <recommendedName>
        <fullName evidence="2">alpha-L-rhamnosidase</fullName>
        <ecNumber evidence="2">3.2.1.40</ecNumber>
    </recommendedName>
</protein>
<evidence type="ECO:0000259" key="6">
    <source>
        <dbReference type="Pfam" id="PF17389"/>
    </source>
</evidence>
<evidence type="ECO:0000259" key="7">
    <source>
        <dbReference type="Pfam" id="PF17390"/>
    </source>
</evidence>
<dbReference type="AlphaFoldDB" id="A0A4S4FSW7"/>
<evidence type="ECO:0000256" key="1">
    <source>
        <dbReference type="ARBA" id="ARBA00001445"/>
    </source>
</evidence>
<organism evidence="8 9">
    <name type="scientific">Naasia lichenicola</name>
    <dbReference type="NCBI Taxonomy" id="2565933"/>
    <lineage>
        <taxon>Bacteria</taxon>
        <taxon>Bacillati</taxon>
        <taxon>Actinomycetota</taxon>
        <taxon>Actinomycetes</taxon>
        <taxon>Micrococcales</taxon>
        <taxon>Microbacteriaceae</taxon>
        <taxon>Naasia</taxon>
    </lineage>
</organism>
<dbReference type="Pfam" id="PF05592">
    <property type="entry name" value="Bac_rhamnosid"/>
    <property type="match status" value="1"/>
</dbReference>
<dbReference type="PANTHER" id="PTHR33307:SF6">
    <property type="entry name" value="ALPHA-RHAMNOSIDASE (EUROFUNG)-RELATED"/>
    <property type="match status" value="1"/>
</dbReference>
<dbReference type="Pfam" id="PF17390">
    <property type="entry name" value="Bac_rhamnosid_C"/>
    <property type="match status" value="1"/>
</dbReference>
<comment type="catalytic activity">
    <reaction evidence="1">
        <text>Hydrolysis of terminal non-reducing alpha-L-rhamnose residues in alpha-L-rhamnosides.</text>
        <dbReference type="EC" id="3.2.1.40"/>
    </reaction>
</comment>
<dbReference type="EMBL" id="SSSM01000001">
    <property type="protein sequence ID" value="THG32825.1"/>
    <property type="molecule type" value="Genomic_DNA"/>
</dbReference>
<dbReference type="PIRSF" id="PIRSF010631">
    <property type="entry name" value="A-rhamnsds"/>
    <property type="match status" value="1"/>
</dbReference>
<dbReference type="OrthoDB" id="9761045at2"/>
<dbReference type="Pfam" id="PF17389">
    <property type="entry name" value="Bac_rhamnosid6H"/>
    <property type="match status" value="1"/>
</dbReference>
<evidence type="ECO:0000259" key="4">
    <source>
        <dbReference type="Pfam" id="PF05592"/>
    </source>
</evidence>
<evidence type="ECO:0000256" key="2">
    <source>
        <dbReference type="ARBA" id="ARBA00012652"/>
    </source>
</evidence>
<name>A0A4S4FSW7_9MICO</name>
<evidence type="ECO:0000313" key="8">
    <source>
        <dbReference type="EMBL" id="THG32825.1"/>
    </source>
</evidence>
<evidence type="ECO:0000313" key="9">
    <source>
        <dbReference type="Proteomes" id="UP000309133"/>
    </source>
</evidence>
<keyword evidence="3" id="KW-0378">Hydrolase</keyword>
<dbReference type="Gene3D" id="2.60.120.260">
    <property type="entry name" value="Galactose-binding domain-like"/>
    <property type="match status" value="2"/>
</dbReference>
<dbReference type="PANTHER" id="PTHR33307">
    <property type="entry name" value="ALPHA-RHAMNOSIDASE (EUROFUNG)"/>
    <property type="match status" value="1"/>
</dbReference>
<dbReference type="InterPro" id="IPR013737">
    <property type="entry name" value="Bac_rhamnosid_N"/>
</dbReference>
<dbReference type="EC" id="3.2.1.40" evidence="2"/>